<dbReference type="Proteomes" id="UP000001574">
    <property type="component" value="Chromosome"/>
</dbReference>
<dbReference type="GO" id="GO:0052572">
    <property type="term" value="P:response to host immune response"/>
    <property type="evidence" value="ECO:0007669"/>
    <property type="project" value="TreeGrafter"/>
</dbReference>
<dbReference type="InterPro" id="IPR000030">
    <property type="entry name" value="PPE_dom"/>
</dbReference>
<dbReference type="Pfam" id="PF12484">
    <property type="entry name" value="PPE-SVP"/>
    <property type="match status" value="1"/>
</dbReference>
<sequence length="376" mass="36892">MIDFAALPPEINSARIYAGPGSAPMMSAAAAWNTMAAEMRSAAASYGAVISELTSADWFGPSSMSMLAAVTPYLTWLTDTATRAEEAAAQANSAATAYEAAFAMTVPPAVVAANRAQLATLVATNVFGQNTPAIAATEAEYGQMWAQDAAAMNGYAVASTAATRLTPMTAPRSNTSPEGVAAQATSVTNAAQAPAGTVQSTVSSSGLAGLLSGSDNSAFGTFTNGNFFSTAVVNGSLAGGPFNPQFIISSVQGVLAAQHATTLGGLGDFAADAEGAATADLAASTGGSAPVAAGMGRAQLVGSLSVPQGWANAATINPGQAAVPATGVTGLTDAASAAGGPGGVAGPVGGTGRRLRRAIPKYGFRPVVMPRPPAAG</sequence>
<dbReference type="AlphaFoldDB" id="A0A0H2ZZS7"/>
<name>A0A0H2ZZS7_MYCA1</name>
<reference evidence="4 5" key="1">
    <citation type="submission" date="2006-10" db="EMBL/GenBank/DDBJ databases">
        <authorList>
            <person name="Fleischmann R.D."/>
            <person name="Dodson R.J."/>
            <person name="Haft D.H."/>
            <person name="Merkel J.S."/>
            <person name="Nelson W.C."/>
            <person name="Fraser C.M."/>
        </authorList>
    </citation>
    <scope>NUCLEOTIDE SEQUENCE [LARGE SCALE GENOMIC DNA]</scope>
    <source>
        <strain evidence="4 5">104</strain>
    </source>
</reference>
<feature type="domain" description="PPE" evidence="2">
    <location>
        <begin position="3"/>
        <end position="166"/>
    </location>
</feature>
<gene>
    <name evidence="4" type="ordered locus">MAV_2914</name>
</gene>
<dbReference type="InterPro" id="IPR038332">
    <property type="entry name" value="PPE_sf"/>
</dbReference>
<proteinExistence type="inferred from homology"/>
<dbReference type="HOGENOM" id="CLU_000243_0_0_11"/>
<dbReference type="RefSeq" id="WP_009977049.1">
    <property type="nucleotide sequence ID" value="NC_008595.1"/>
</dbReference>
<dbReference type="SUPFAM" id="SSF140459">
    <property type="entry name" value="PE/PPE dimer-like"/>
    <property type="match status" value="1"/>
</dbReference>
<evidence type="ECO:0000259" key="3">
    <source>
        <dbReference type="Pfam" id="PF12484"/>
    </source>
</evidence>
<dbReference type="EMBL" id="CP000479">
    <property type="protein sequence ID" value="ABK67623.1"/>
    <property type="molecule type" value="Genomic_DNA"/>
</dbReference>
<accession>A0A0H2ZZS7</accession>
<feature type="domain" description="PPE family C-terminal" evidence="3">
    <location>
        <begin position="292"/>
        <end position="372"/>
    </location>
</feature>
<dbReference type="InterPro" id="IPR022171">
    <property type="entry name" value="PPE_C"/>
</dbReference>
<comment type="similarity">
    <text evidence="1">Belongs to the mycobacterial PPE family.</text>
</comment>
<dbReference type="FunFam" id="1.20.1260.20:FF:000001">
    <property type="entry name" value="PPE family protein PPE41"/>
    <property type="match status" value="1"/>
</dbReference>
<evidence type="ECO:0000259" key="2">
    <source>
        <dbReference type="Pfam" id="PF00823"/>
    </source>
</evidence>
<evidence type="ECO:0000256" key="1">
    <source>
        <dbReference type="ARBA" id="ARBA00010652"/>
    </source>
</evidence>
<dbReference type="Pfam" id="PF00823">
    <property type="entry name" value="PPE"/>
    <property type="match status" value="1"/>
</dbReference>
<dbReference type="PANTHER" id="PTHR46766">
    <property type="entry name" value="GLUTAMINE-RICH PROTEIN 2"/>
    <property type="match status" value="1"/>
</dbReference>
<evidence type="ECO:0000313" key="5">
    <source>
        <dbReference type="Proteomes" id="UP000001574"/>
    </source>
</evidence>
<protein>
    <submittedName>
        <fullName evidence="4">Ppe family protein</fullName>
    </submittedName>
</protein>
<organism evidence="4 5">
    <name type="scientific">Mycobacterium avium (strain 104)</name>
    <dbReference type="NCBI Taxonomy" id="243243"/>
    <lineage>
        <taxon>Bacteria</taxon>
        <taxon>Bacillati</taxon>
        <taxon>Actinomycetota</taxon>
        <taxon>Actinomycetes</taxon>
        <taxon>Mycobacteriales</taxon>
        <taxon>Mycobacteriaceae</taxon>
        <taxon>Mycobacterium</taxon>
        <taxon>Mycobacterium avium complex (MAC)</taxon>
    </lineage>
</organism>
<dbReference type="Gene3D" id="1.20.1260.20">
    <property type="entry name" value="PPE superfamily"/>
    <property type="match status" value="1"/>
</dbReference>
<evidence type="ECO:0000313" key="4">
    <source>
        <dbReference type="EMBL" id="ABK67623.1"/>
    </source>
</evidence>
<dbReference type="KEGG" id="mav:MAV_2914"/>
<dbReference type="PANTHER" id="PTHR46766:SF1">
    <property type="entry name" value="GLUTAMINE-RICH PROTEIN 2"/>
    <property type="match status" value="1"/>
</dbReference>